<sequence>MDKLGNNNTLIQLQQDNTIQKRLYLTSFIKKIPKLRSLRGEGESDHEDVPQIEKRSKPIKPKSKHSKSQKHKKSTRKKKKDGIFLKSGTELRGDKKVVLPPIVAKKPSKTKTETKVTPSKEQQMKCITFNTEELYLPLLNHSNYTSKLQYLKRPEVKLPAVAGIKISLSSTSNSGLVL</sequence>
<feature type="region of interest" description="Disordered" evidence="1">
    <location>
        <begin position="35"/>
        <end position="88"/>
    </location>
</feature>
<dbReference type="Proteomes" id="UP000594262">
    <property type="component" value="Unplaced"/>
</dbReference>
<feature type="compositionally biased region" description="Basic residues" evidence="1">
    <location>
        <begin position="57"/>
        <end position="80"/>
    </location>
</feature>
<protein>
    <submittedName>
        <fullName evidence="2">Uncharacterized protein</fullName>
    </submittedName>
</protein>
<reference evidence="2" key="1">
    <citation type="submission" date="2021-01" db="UniProtKB">
        <authorList>
            <consortium name="EnsemblMetazoa"/>
        </authorList>
    </citation>
    <scope>IDENTIFICATION</scope>
</reference>
<dbReference type="AlphaFoldDB" id="A0A7M5X9K1"/>
<evidence type="ECO:0000313" key="3">
    <source>
        <dbReference type="Proteomes" id="UP000594262"/>
    </source>
</evidence>
<organism evidence="2 3">
    <name type="scientific">Clytia hemisphaerica</name>
    <dbReference type="NCBI Taxonomy" id="252671"/>
    <lineage>
        <taxon>Eukaryota</taxon>
        <taxon>Metazoa</taxon>
        <taxon>Cnidaria</taxon>
        <taxon>Hydrozoa</taxon>
        <taxon>Hydroidolina</taxon>
        <taxon>Leptothecata</taxon>
        <taxon>Obeliida</taxon>
        <taxon>Clytiidae</taxon>
        <taxon>Clytia</taxon>
    </lineage>
</organism>
<feature type="region of interest" description="Disordered" evidence="1">
    <location>
        <begin position="98"/>
        <end position="117"/>
    </location>
</feature>
<evidence type="ECO:0000313" key="2">
    <source>
        <dbReference type="EnsemblMetazoa" id="CLYHEMP019360.2"/>
    </source>
</evidence>
<feature type="compositionally biased region" description="Basic and acidic residues" evidence="1">
    <location>
        <begin position="38"/>
        <end position="56"/>
    </location>
</feature>
<name>A0A7M5X9K1_9CNID</name>
<evidence type="ECO:0000256" key="1">
    <source>
        <dbReference type="SAM" id="MobiDB-lite"/>
    </source>
</evidence>
<dbReference type="EnsemblMetazoa" id="CLYHEMT019360.2">
    <property type="protein sequence ID" value="CLYHEMP019360.2"/>
    <property type="gene ID" value="CLYHEMG019360"/>
</dbReference>
<proteinExistence type="predicted"/>
<keyword evidence="3" id="KW-1185">Reference proteome</keyword>
<dbReference type="OrthoDB" id="10009520at2759"/>
<accession>A0A7M5X9K1</accession>